<proteinExistence type="predicted"/>
<feature type="domain" description="Smr" evidence="1">
    <location>
        <begin position="4"/>
        <end position="81"/>
    </location>
</feature>
<keyword evidence="3" id="KW-1185">Reference proteome</keyword>
<accession>W4K5Q0</accession>
<dbReference type="HOGENOM" id="CLU_2549139_0_0_1"/>
<dbReference type="PANTHER" id="PTHR47417">
    <property type="entry name" value="SMR DOMAIN-CONTAINING PROTEIN YPL199C"/>
    <property type="match status" value="1"/>
</dbReference>
<dbReference type="PANTHER" id="PTHR47417:SF1">
    <property type="entry name" value="SMR DOMAIN-CONTAINING PROTEIN YPL199C"/>
    <property type="match status" value="1"/>
</dbReference>
<dbReference type="eggNOG" id="ENOG502SX7K">
    <property type="taxonomic scope" value="Eukaryota"/>
</dbReference>
<dbReference type="SMART" id="SM00463">
    <property type="entry name" value="SMR"/>
    <property type="match status" value="1"/>
</dbReference>
<dbReference type="KEGG" id="hir:HETIRDRAFT_247464"/>
<name>W4K5Q0_HETIT</name>
<sequence>PNTLDLHRLKVPEAVRRVEIAIRDTLVAGGTTLRVITGRGNHSAGKIPVLKLAIMRVMMDEHRIPTTVDPQNPGVLIIRFPSS</sequence>
<protein>
    <recommendedName>
        <fullName evidence="1">Smr domain-containing protein</fullName>
    </recommendedName>
</protein>
<evidence type="ECO:0000313" key="2">
    <source>
        <dbReference type="EMBL" id="ETW80685.1"/>
    </source>
</evidence>
<evidence type="ECO:0000259" key="1">
    <source>
        <dbReference type="PROSITE" id="PS50828"/>
    </source>
</evidence>
<dbReference type="STRING" id="747525.W4K5Q0"/>
<evidence type="ECO:0000313" key="3">
    <source>
        <dbReference type="Proteomes" id="UP000030671"/>
    </source>
</evidence>
<dbReference type="SUPFAM" id="SSF160443">
    <property type="entry name" value="SMR domain-like"/>
    <property type="match status" value="1"/>
</dbReference>
<dbReference type="RefSeq" id="XP_009547404.1">
    <property type="nucleotide sequence ID" value="XM_009549109.2"/>
</dbReference>
<dbReference type="GeneID" id="20669174"/>
<dbReference type="Pfam" id="PF01713">
    <property type="entry name" value="Smr"/>
    <property type="match status" value="1"/>
</dbReference>
<organism evidence="2 3">
    <name type="scientific">Heterobasidion irregulare (strain TC 32-1)</name>
    <dbReference type="NCBI Taxonomy" id="747525"/>
    <lineage>
        <taxon>Eukaryota</taxon>
        <taxon>Fungi</taxon>
        <taxon>Dikarya</taxon>
        <taxon>Basidiomycota</taxon>
        <taxon>Agaricomycotina</taxon>
        <taxon>Agaricomycetes</taxon>
        <taxon>Russulales</taxon>
        <taxon>Bondarzewiaceae</taxon>
        <taxon>Heterobasidion</taxon>
        <taxon>Heterobasidion annosum species complex</taxon>
    </lineage>
</organism>
<dbReference type="Gene3D" id="3.30.1370.110">
    <property type="match status" value="1"/>
</dbReference>
<gene>
    <name evidence="2" type="ORF">HETIRDRAFT_247464</name>
</gene>
<dbReference type="Proteomes" id="UP000030671">
    <property type="component" value="Unassembled WGS sequence"/>
</dbReference>
<dbReference type="EMBL" id="KI925459">
    <property type="protein sequence ID" value="ETW80685.1"/>
    <property type="molecule type" value="Genomic_DNA"/>
</dbReference>
<dbReference type="AlphaFoldDB" id="W4K5Q0"/>
<feature type="non-terminal residue" evidence="2">
    <location>
        <position position="83"/>
    </location>
</feature>
<dbReference type="PROSITE" id="PS50828">
    <property type="entry name" value="SMR"/>
    <property type="match status" value="1"/>
</dbReference>
<feature type="non-terminal residue" evidence="2">
    <location>
        <position position="1"/>
    </location>
</feature>
<dbReference type="InterPro" id="IPR036063">
    <property type="entry name" value="Smr_dom_sf"/>
</dbReference>
<dbReference type="InParanoid" id="W4K5Q0"/>
<dbReference type="OrthoDB" id="3231855at2759"/>
<reference evidence="2 3" key="1">
    <citation type="journal article" date="2012" name="New Phytol.">
        <title>Insight into trade-off between wood decay and parasitism from the genome of a fungal forest pathogen.</title>
        <authorList>
            <person name="Olson A."/>
            <person name="Aerts A."/>
            <person name="Asiegbu F."/>
            <person name="Belbahri L."/>
            <person name="Bouzid O."/>
            <person name="Broberg A."/>
            <person name="Canback B."/>
            <person name="Coutinho P.M."/>
            <person name="Cullen D."/>
            <person name="Dalman K."/>
            <person name="Deflorio G."/>
            <person name="van Diepen L.T."/>
            <person name="Dunand C."/>
            <person name="Duplessis S."/>
            <person name="Durling M."/>
            <person name="Gonthier P."/>
            <person name="Grimwood J."/>
            <person name="Fossdal C.G."/>
            <person name="Hansson D."/>
            <person name="Henrissat B."/>
            <person name="Hietala A."/>
            <person name="Himmelstrand K."/>
            <person name="Hoffmeister D."/>
            <person name="Hogberg N."/>
            <person name="James T.Y."/>
            <person name="Karlsson M."/>
            <person name="Kohler A."/>
            <person name="Kues U."/>
            <person name="Lee Y.H."/>
            <person name="Lin Y.C."/>
            <person name="Lind M."/>
            <person name="Lindquist E."/>
            <person name="Lombard V."/>
            <person name="Lucas S."/>
            <person name="Lunden K."/>
            <person name="Morin E."/>
            <person name="Murat C."/>
            <person name="Park J."/>
            <person name="Raffaello T."/>
            <person name="Rouze P."/>
            <person name="Salamov A."/>
            <person name="Schmutz J."/>
            <person name="Solheim H."/>
            <person name="Stahlberg J."/>
            <person name="Velez H."/>
            <person name="de Vries R.P."/>
            <person name="Wiebenga A."/>
            <person name="Woodward S."/>
            <person name="Yakovlev I."/>
            <person name="Garbelotto M."/>
            <person name="Martin F."/>
            <person name="Grigoriev I.V."/>
            <person name="Stenlid J."/>
        </authorList>
    </citation>
    <scope>NUCLEOTIDE SEQUENCE [LARGE SCALE GENOMIC DNA]</scope>
    <source>
        <strain evidence="2 3">TC 32-1</strain>
    </source>
</reference>
<dbReference type="InterPro" id="IPR002625">
    <property type="entry name" value="Smr_dom"/>
</dbReference>
<dbReference type="InterPro" id="IPR053020">
    <property type="entry name" value="Smr_domain_protein"/>
</dbReference>